<keyword evidence="3" id="KW-1185">Reference proteome</keyword>
<dbReference type="EMBL" id="OK499995">
    <property type="protein sequence ID" value="UGO51449.1"/>
    <property type="molecule type" value="Genomic_DNA"/>
</dbReference>
<evidence type="ECO:0000256" key="1">
    <source>
        <dbReference type="SAM" id="MobiDB-lite"/>
    </source>
</evidence>
<accession>A0AAE9CEI9</accession>
<feature type="region of interest" description="Disordered" evidence="1">
    <location>
        <begin position="70"/>
        <end position="101"/>
    </location>
</feature>
<protein>
    <submittedName>
        <fullName evidence="2">Uncharacterized protein</fullName>
    </submittedName>
</protein>
<dbReference type="Proteomes" id="UP000827875">
    <property type="component" value="Segment"/>
</dbReference>
<evidence type="ECO:0000313" key="2">
    <source>
        <dbReference type="EMBL" id="UGO51449.1"/>
    </source>
</evidence>
<sequence length="158" mass="18199">MINLKKLQKFVNLALNNANENEAKTAARQLMARLYREGVTFKPSLFNLSLTDATRLYNLAADDDINHAAEESRMADKNGRTPHEKAYEKARKDVHGHNEEDLDKKTTLKEICEALNLSAQDARRVLRRKFYRPEAGWVFNLGETERVKDILKTHFNLA</sequence>
<name>A0AAE9CEI9_9CAUD</name>
<evidence type="ECO:0000313" key="3">
    <source>
        <dbReference type="Proteomes" id="UP000827875"/>
    </source>
</evidence>
<proteinExistence type="predicted"/>
<organism evidence="2 3">
    <name type="scientific">Serratia phage vB_SmaS_Tlacuache</name>
    <dbReference type="NCBI Taxonomy" id="2894809"/>
    <lineage>
        <taxon>Viruses</taxon>
        <taxon>Duplodnaviria</taxon>
        <taxon>Heunggongvirae</taxon>
        <taxon>Uroviricota</taxon>
        <taxon>Caudoviricetes</taxon>
        <taxon>Serbinvirus</taxon>
        <taxon>Serbinvirus tlacuache</taxon>
    </lineage>
</organism>
<reference evidence="2" key="1">
    <citation type="submission" date="2021-10" db="EMBL/GenBank/DDBJ databases">
        <authorList>
            <person name="Todd Z."/>
            <person name="Wilkey A."/>
            <person name="Mckay W."/>
            <person name="Sharma R."/>
            <person name="Grose J.H."/>
        </authorList>
    </citation>
    <scope>NUCLEOTIDE SEQUENCE</scope>
</reference>
<gene>
    <name evidence="2" type="ORF">TLACUACHE_35</name>
</gene>